<feature type="non-terminal residue" evidence="1">
    <location>
        <position position="1"/>
    </location>
</feature>
<name>A0A816ANB6_9BILA</name>
<comment type="caution">
    <text evidence="1">The sequence shown here is derived from an EMBL/GenBank/DDBJ whole genome shotgun (WGS) entry which is preliminary data.</text>
</comment>
<gene>
    <name evidence="1" type="ORF">GPM918_LOCUS42357</name>
    <name evidence="2" type="ORF">SRO942_LOCUS43578</name>
</gene>
<evidence type="ECO:0000313" key="1">
    <source>
        <dbReference type="EMBL" id="CAF1599785.1"/>
    </source>
</evidence>
<accession>A0A816ANB6</accession>
<organism evidence="1 3">
    <name type="scientific">Didymodactylos carnosus</name>
    <dbReference type="NCBI Taxonomy" id="1234261"/>
    <lineage>
        <taxon>Eukaryota</taxon>
        <taxon>Metazoa</taxon>
        <taxon>Spiralia</taxon>
        <taxon>Gnathifera</taxon>
        <taxon>Rotifera</taxon>
        <taxon>Eurotatoria</taxon>
        <taxon>Bdelloidea</taxon>
        <taxon>Philodinida</taxon>
        <taxon>Philodinidae</taxon>
        <taxon>Didymodactylos</taxon>
    </lineage>
</organism>
<dbReference type="Proteomes" id="UP000663829">
    <property type="component" value="Unassembled WGS sequence"/>
</dbReference>
<evidence type="ECO:0000313" key="2">
    <source>
        <dbReference type="EMBL" id="CAF4476505.1"/>
    </source>
</evidence>
<evidence type="ECO:0000313" key="3">
    <source>
        <dbReference type="Proteomes" id="UP000663829"/>
    </source>
</evidence>
<dbReference type="EMBL" id="CAJNOQ010035499">
    <property type="protein sequence ID" value="CAF1599785.1"/>
    <property type="molecule type" value="Genomic_DNA"/>
</dbReference>
<dbReference type="EMBL" id="CAJOBC010101885">
    <property type="protein sequence ID" value="CAF4476505.1"/>
    <property type="molecule type" value="Genomic_DNA"/>
</dbReference>
<dbReference type="AlphaFoldDB" id="A0A816ANB6"/>
<reference evidence="1" key="1">
    <citation type="submission" date="2021-02" db="EMBL/GenBank/DDBJ databases">
        <authorList>
            <person name="Nowell W R."/>
        </authorList>
    </citation>
    <scope>NUCLEOTIDE SEQUENCE</scope>
</reference>
<proteinExistence type="predicted"/>
<protein>
    <submittedName>
        <fullName evidence="1">Uncharacterized protein</fullName>
    </submittedName>
</protein>
<sequence>IPYEMTTLEVITYHDDVSATATKEYHILQYHTS</sequence>
<dbReference type="Proteomes" id="UP000681722">
    <property type="component" value="Unassembled WGS sequence"/>
</dbReference>
<keyword evidence="3" id="KW-1185">Reference proteome</keyword>